<name>A0A6H5IJ90_9HYME</name>
<dbReference type="AlphaFoldDB" id="A0A6H5IJ90"/>
<dbReference type="EMBL" id="CADCXV010000846">
    <property type="protein sequence ID" value="CAB0037115.1"/>
    <property type="molecule type" value="Genomic_DNA"/>
</dbReference>
<reference evidence="2 3" key="1">
    <citation type="submission" date="2020-02" db="EMBL/GenBank/DDBJ databases">
        <authorList>
            <person name="Ferguson B K."/>
        </authorList>
    </citation>
    <scope>NUCLEOTIDE SEQUENCE [LARGE SCALE GENOMIC DNA]</scope>
</reference>
<keyword evidence="3" id="KW-1185">Reference proteome</keyword>
<protein>
    <submittedName>
        <fullName evidence="2">Uncharacterized protein</fullName>
    </submittedName>
</protein>
<gene>
    <name evidence="2" type="ORF">TBRA_LOCUS8952</name>
</gene>
<feature type="compositionally biased region" description="Basic and acidic residues" evidence="1">
    <location>
        <begin position="275"/>
        <end position="306"/>
    </location>
</feature>
<feature type="region of interest" description="Disordered" evidence="1">
    <location>
        <begin position="500"/>
        <end position="539"/>
    </location>
</feature>
<feature type="region of interest" description="Disordered" evidence="1">
    <location>
        <begin position="470"/>
        <end position="489"/>
    </location>
</feature>
<dbReference type="Proteomes" id="UP000479190">
    <property type="component" value="Unassembled WGS sequence"/>
</dbReference>
<organism evidence="2 3">
    <name type="scientific">Trichogramma brassicae</name>
    <dbReference type="NCBI Taxonomy" id="86971"/>
    <lineage>
        <taxon>Eukaryota</taxon>
        <taxon>Metazoa</taxon>
        <taxon>Ecdysozoa</taxon>
        <taxon>Arthropoda</taxon>
        <taxon>Hexapoda</taxon>
        <taxon>Insecta</taxon>
        <taxon>Pterygota</taxon>
        <taxon>Neoptera</taxon>
        <taxon>Endopterygota</taxon>
        <taxon>Hymenoptera</taxon>
        <taxon>Apocrita</taxon>
        <taxon>Proctotrupomorpha</taxon>
        <taxon>Chalcidoidea</taxon>
        <taxon>Trichogrammatidae</taxon>
        <taxon>Trichogramma</taxon>
    </lineage>
</organism>
<evidence type="ECO:0000313" key="3">
    <source>
        <dbReference type="Proteomes" id="UP000479190"/>
    </source>
</evidence>
<sequence length="672" mass="75295">MTGATNRARRASTHICATTRERAPSTACTATATAAAATVAAARSRQSAATAAAARWHVIDAATIFAYQLRKNPGGDERERSVRLSFFLDYAQIVYLSSEFGRSLVETNATYIIIIALSQRWEAFSRGRTTINNHRESLFRSHGKLDSKLDSTANTRIKNFGKHGPAGQCGQRVAKDPDYDLQAQENPRFHGLVRGRDLRAVDARGRGHTEENRRSVLRKFETIVLPLHDLGVHGCLHAVLHKPGGGPCAGLPRLEALRHRHELEVLSDLSASELGRDDRCDDQRRHRDPHDGLHDDDLRPVRDDRGALQATARRAERVQSRWRRRGGATAAREAAHRQAGEESFAPLRLIHGELAKMESGAGFVITPCVACMTSAFVRQGVLQRYVTCGTELRSWSSTGSCYWKSRISLEQYTNSHFHENHATLEIIVFNTRNPRILETESMAIESRDEHLQRLHDRHGRYGLRVRRVGDVSHNDHRRPGNPHDGSVHGAVDRERRLQARQHTVAQGRHTEADGSTRARAAGSIERERGCDSTGLRRKSEVSQTVYDTIQFFTNYFFSQIKHALVSAHGSIERDDDDAAVSRRRPAPAQSALPGLASVQLFRLRGRLRADLRAPAAGQLRHGPVARGQRHPHNGPDDTDLLSIRDSQVSPRRDRRHGQRWRLRIIEVRRGSP</sequence>
<evidence type="ECO:0000313" key="2">
    <source>
        <dbReference type="EMBL" id="CAB0037115.1"/>
    </source>
</evidence>
<evidence type="ECO:0000256" key="1">
    <source>
        <dbReference type="SAM" id="MobiDB-lite"/>
    </source>
</evidence>
<feature type="region of interest" description="Disordered" evidence="1">
    <location>
        <begin position="275"/>
        <end position="316"/>
    </location>
</feature>
<feature type="region of interest" description="Disordered" evidence="1">
    <location>
        <begin position="614"/>
        <end position="656"/>
    </location>
</feature>
<accession>A0A6H5IJ90</accession>
<proteinExistence type="predicted"/>